<proteinExistence type="inferred from homology"/>
<dbReference type="SUPFAM" id="SSF53720">
    <property type="entry name" value="ALDH-like"/>
    <property type="match status" value="1"/>
</dbReference>
<evidence type="ECO:0000256" key="1">
    <source>
        <dbReference type="ARBA" id="ARBA00009986"/>
    </source>
</evidence>
<dbReference type="Gene3D" id="3.40.309.10">
    <property type="entry name" value="Aldehyde Dehydrogenase, Chain A, domain 2"/>
    <property type="match status" value="1"/>
</dbReference>
<dbReference type="InterPro" id="IPR016162">
    <property type="entry name" value="Ald_DH_N"/>
</dbReference>
<evidence type="ECO:0000313" key="6">
    <source>
        <dbReference type="Proteomes" id="UP001472866"/>
    </source>
</evidence>
<dbReference type="InterPro" id="IPR016161">
    <property type="entry name" value="Ald_DH/histidinol_DH"/>
</dbReference>
<dbReference type="FunFam" id="3.40.605.10:FF:000019">
    <property type="entry name" value="probable aldehyde dehydrogenase"/>
    <property type="match status" value="1"/>
</dbReference>
<comment type="similarity">
    <text evidence="1">Belongs to the aldehyde dehydrogenase family.</text>
</comment>
<accession>A0AAX4P3U9</accession>
<dbReference type="InterPro" id="IPR016160">
    <property type="entry name" value="Ald_DH_CS_CYS"/>
</dbReference>
<keyword evidence="2" id="KW-0560">Oxidoreductase</keyword>
<sequence length="557" mass="61054">MVLGHFLRSAGSPGLPRALARSLSSALPAWATCDPHKQELGKVLNVVEGEWVEIDGPDRATGGGNVTVVDPMNGKAMAEVNEVSTESLHRYVACLDTCPKSGLHNPLKNPERYLMYGNVCSRVAEALNDPQVESYFTDLIIRVAPKSRPQALGEVQVTRKFFENFCGDNVRFLCKSFVAPGDYAGQRTEGMRWPFGKVALITPFNFPLEIPALQLMGALFMGNKPVLKVDTKVSVVMSEFLKLLNHCGMPLSDLCFINCDGGTMHELLMRSEPRNTLFTGSSRVAELLATDLRGKIKLEDAGFDWKILGPDVPQKWEEIQYIAAKADQDAFAFSGQKCSAQSILFVHENWEENTELLRLIKERAASRTLEDLTVGPVLSVDNDQMAAHVASVLALDGAELLFGGKPLSGHDIPSCYGAFEPTAIHVPIETIVRDQESFDLVTKEIFGPFQIVTEYSDSQLDLVLECCERMEAHLTAALVSNDVLFRQRVLANTVNGTTYAGLRARTTGAPQNHWFGPAGDPRAAGIGTIEAIQSVWSCHREIIYDEGPIPAHAPPQS</sequence>
<evidence type="ECO:0000256" key="2">
    <source>
        <dbReference type="ARBA" id="ARBA00023002"/>
    </source>
</evidence>
<dbReference type="InterPro" id="IPR016163">
    <property type="entry name" value="Ald_DH_C"/>
</dbReference>
<organism evidence="5 6">
    <name type="scientific">Chloropicon roscoffensis</name>
    <dbReference type="NCBI Taxonomy" id="1461544"/>
    <lineage>
        <taxon>Eukaryota</taxon>
        <taxon>Viridiplantae</taxon>
        <taxon>Chlorophyta</taxon>
        <taxon>Chloropicophyceae</taxon>
        <taxon>Chloropicales</taxon>
        <taxon>Chloropicaceae</taxon>
        <taxon>Chloropicon</taxon>
    </lineage>
</organism>
<keyword evidence="3" id="KW-0520">NAD</keyword>
<dbReference type="InterPro" id="IPR015590">
    <property type="entry name" value="Aldehyde_DH_dom"/>
</dbReference>
<evidence type="ECO:0000256" key="3">
    <source>
        <dbReference type="ARBA" id="ARBA00023027"/>
    </source>
</evidence>
<dbReference type="Proteomes" id="UP001472866">
    <property type="component" value="Chromosome 03"/>
</dbReference>
<protein>
    <submittedName>
        <fullName evidence="5">Aldehyde dehydrogenase</fullName>
    </submittedName>
</protein>
<reference evidence="5 6" key="1">
    <citation type="submission" date="2024-03" db="EMBL/GenBank/DDBJ databases">
        <title>Complete genome sequence of the green alga Chloropicon roscoffensis RCC1871.</title>
        <authorList>
            <person name="Lemieux C."/>
            <person name="Pombert J.-F."/>
            <person name="Otis C."/>
            <person name="Turmel M."/>
        </authorList>
    </citation>
    <scope>NUCLEOTIDE SEQUENCE [LARGE SCALE GENOMIC DNA]</scope>
    <source>
        <strain evidence="5 6">RCC1871</strain>
    </source>
</reference>
<dbReference type="InterPro" id="IPR044638">
    <property type="entry name" value="ALDH7A1-like"/>
</dbReference>
<dbReference type="Pfam" id="PF00171">
    <property type="entry name" value="Aldedh"/>
    <property type="match status" value="1"/>
</dbReference>
<dbReference type="PANTHER" id="PTHR43521:SF7">
    <property type="entry name" value="DELTA-1-PYRROLINE-5-CARBOXYLATE DEHYDROGENASE 12A1, MITOCHONDRIAL"/>
    <property type="match status" value="1"/>
</dbReference>
<evidence type="ECO:0000313" key="5">
    <source>
        <dbReference type="EMBL" id="WZN60839.1"/>
    </source>
</evidence>
<feature type="domain" description="Aldehyde dehydrogenase" evidence="4">
    <location>
        <begin position="65"/>
        <end position="501"/>
    </location>
</feature>
<evidence type="ECO:0000259" key="4">
    <source>
        <dbReference type="Pfam" id="PF00171"/>
    </source>
</evidence>
<keyword evidence="6" id="KW-1185">Reference proteome</keyword>
<dbReference type="PROSITE" id="PS00070">
    <property type="entry name" value="ALDEHYDE_DEHYDR_CYS"/>
    <property type="match status" value="1"/>
</dbReference>
<dbReference type="Gene3D" id="3.40.605.10">
    <property type="entry name" value="Aldehyde Dehydrogenase, Chain A, domain 1"/>
    <property type="match status" value="1"/>
</dbReference>
<gene>
    <name evidence="5" type="ORF">HKI87_03g23730</name>
</gene>
<dbReference type="PANTHER" id="PTHR43521">
    <property type="entry name" value="ALPHA-AMINOADIPIC SEMIALDEHYDE DEHYDROGENASE"/>
    <property type="match status" value="1"/>
</dbReference>
<dbReference type="GO" id="GO:0004029">
    <property type="term" value="F:aldehyde dehydrogenase (NAD+) activity"/>
    <property type="evidence" value="ECO:0007669"/>
    <property type="project" value="InterPro"/>
</dbReference>
<dbReference type="EMBL" id="CP151503">
    <property type="protein sequence ID" value="WZN60839.1"/>
    <property type="molecule type" value="Genomic_DNA"/>
</dbReference>
<name>A0AAX4P3U9_9CHLO</name>
<dbReference type="AlphaFoldDB" id="A0AAX4P3U9"/>